<evidence type="ECO:0000313" key="2">
    <source>
        <dbReference type="Proteomes" id="UP000755585"/>
    </source>
</evidence>
<dbReference type="EMBL" id="JAGINT010000002">
    <property type="protein sequence ID" value="MBP2353573.1"/>
    <property type="molecule type" value="Genomic_DNA"/>
</dbReference>
<protein>
    <submittedName>
        <fullName evidence="1">Uncharacterized protein</fullName>
    </submittedName>
</protein>
<dbReference type="Proteomes" id="UP000755585">
    <property type="component" value="Unassembled WGS sequence"/>
</dbReference>
<keyword evidence="2" id="KW-1185">Reference proteome</keyword>
<name>A0ABS4UPK4_9ACTN</name>
<accession>A0ABS4UPK4</accession>
<comment type="caution">
    <text evidence="1">The sequence shown here is derived from an EMBL/GenBank/DDBJ whole genome shotgun (WGS) entry which is preliminary data.</text>
</comment>
<proteinExistence type="predicted"/>
<organism evidence="1 2">
    <name type="scientific">Kribbella aluminosa</name>
    <dbReference type="NCBI Taxonomy" id="416017"/>
    <lineage>
        <taxon>Bacteria</taxon>
        <taxon>Bacillati</taxon>
        <taxon>Actinomycetota</taxon>
        <taxon>Actinomycetes</taxon>
        <taxon>Propionibacteriales</taxon>
        <taxon>Kribbellaceae</taxon>
        <taxon>Kribbella</taxon>
    </lineage>
</organism>
<evidence type="ECO:0000313" key="1">
    <source>
        <dbReference type="EMBL" id="MBP2353573.1"/>
    </source>
</evidence>
<reference evidence="1 2" key="1">
    <citation type="submission" date="2021-03" db="EMBL/GenBank/DDBJ databases">
        <title>Sequencing the genomes of 1000 actinobacteria strains.</title>
        <authorList>
            <person name="Klenk H.-P."/>
        </authorList>
    </citation>
    <scope>NUCLEOTIDE SEQUENCE [LARGE SCALE GENOMIC DNA]</scope>
    <source>
        <strain evidence="1 2">DSM 18824</strain>
    </source>
</reference>
<gene>
    <name evidence="1" type="ORF">JOF29_004683</name>
</gene>
<sequence>MLVGSAIVCRAPGSGDWLRSGALEAGVRRCADHVFVSFQRWHGPFQ</sequence>